<gene>
    <name evidence="3" type="ORF">P168DRAFT_283207</name>
</gene>
<keyword evidence="4" id="KW-1185">Reference proteome</keyword>
<organism evidence="3 4">
    <name type="scientific">Aspergillus campestris (strain IBT 28561)</name>
    <dbReference type="NCBI Taxonomy" id="1392248"/>
    <lineage>
        <taxon>Eukaryota</taxon>
        <taxon>Fungi</taxon>
        <taxon>Dikarya</taxon>
        <taxon>Ascomycota</taxon>
        <taxon>Pezizomycotina</taxon>
        <taxon>Eurotiomycetes</taxon>
        <taxon>Eurotiomycetidae</taxon>
        <taxon>Eurotiales</taxon>
        <taxon>Aspergillaceae</taxon>
        <taxon>Aspergillus</taxon>
        <taxon>Aspergillus subgen. Circumdati</taxon>
    </lineage>
</organism>
<dbReference type="OrthoDB" id="1862401at2759"/>
<dbReference type="PANTHER" id="PTHR31642">
    <property type="entry name" value="TRICHOTHECENE 3-O-ACETYLTRANSFERASE"/>
    <property type="match status" value="1"/>
</dbReference>
<accession>A0A2I1CXT6</accession>
<evidence type="ECO:0000256" key="1">
    <source>
        <dbReference type="ARBA" id="ARBA00022679"/>
    </source>
</evidence>
<dbReference type="GO" id="GO:0016747">
    <property type="term" value="F:acyltransferase activity, transferring groups other than amino-acyl groups"/>
    <property type="evidence" value="ECO:0007669"/>
    <property type="project" value="TreeGrafter"/>
</dbReference>
<dbReference type="Pfam" id="PF02458">
    <property type="entry name" value="Transferase"/>
    <property type="match status" value="1"/>
</dbReference>
<dbReference type="InterPro" id="IPR023213">
    <property type="entry name" value="CAT-like_dom_sf"/>
</dbReference>
<proteinExistence type="predicted"/>
<dbReference type="Gene3D" id="3.30.559.10">
    <property type="entry name" value="Chloramphenicol acetyltransferase-like domain"/>
    <property type="match status" value="2"/>
</dbReference>
<dbReference type="AlphaFoldDB" id="A0A2I1CXT6"/>
<dbReference type="GeneID" id="36543558"/>
<keyword evidence="2" id="KW-0012">Acyltransferase</keyword>
<reference evidence="3" key="1">
    <citation type="submission" date="2016-12" db="EMBL/GenBank/DDBJ databases">
        <title>The genomes of Aspergillus section Nigri reveals drivers in fungal speciation.</title>
        <authorList>
            <consortium name="DOE Joint Genome Institute"/>
            <person name="Vesth T.C."/>
            <person name="Nybo J."/>
            <person name="Theobald S."/>
            <person name="Brandl J."/>
            <person name="Frisvad J.C."/>
            <person name="Nielsen K.F."/>
            <person name="Lyhne E.K."/>
            <person name="Kogle M.E."/>
            <person name="Kuo A."/>
            <person name="Riley R."/>
            <person name="Clum A."/>
            <person name="Nolan M."/>
            <person name="Lipzen A."/>
            <person name="Salamov A."/>
            <person name="Henrissat B."/>
            <person name="Wiebenga A."/>
            <person name="De vries R.P."/>
            <person name="Grigoriev I.V."/>
            <person name="Mortensen U.H."/>
            <person name="Andersen M.R."/>
            <person name="Baker S.E."/>
        </authorList>
    </citation>
    <scope>NUCLEOTIDE SEQUENCE</scope>
    <source>
        <strain evidence="3">IBT 28561</strain>
    </source>
</reference>
<evidence type="ECO:0000313" key="4">
    <source>
        <dbReference type="Proteomes" id="UP000234254"/>
    </source>
</evidence>
<dbReference type="Proteomes" id="UP000234254">
    <property type="component" value="Unassembled WGS sequence"/>
</dbReference>
<name>A0A2I1CXT6_ASPC2</name>
<sequence>MDSQQSTQRVRLTAVDHTQPKLYVTLFASFILADIESGLQSLQAGVKTLFSEIDFLAGDVVTHPELEGRRNVRQIHPPIGALADVTLLQVKPHGSASTASAILESSPSFPDYAPFPALIAPTERWPVLRFQANLMRDGIVLAMSFNHAVFDATGATFVLQALSECCRAGGNGLKDTELLSAIQRNEISLRQEIYQTPPSNTTQGDVSNYYGPAAIVPDLQPEQWTGFMASLQATLSTRKFLFPASRVEQLKAICSDSIARASQQTTPTPSSNTVISALLITCIRRILAAPCADTETAHPATFVMPVNLRGRLKTPRFKTYLGNMITALRGSTPSTADVIDGASEGQQQLTHLARLSLQIHQGLESIDEQHIRETIAFLQAQDDWSAVNHKPADIILSSWRHLGVYDLDFGAPLGFVDDFEMDFGLVEPLCFFMPKRRVRGGGGGDVPWEVHITLKKGKFDALLADPLFGWILGGDALPAGDFAL</sequence>
<comment type="caution">
    <text evidence="3">The sequence shown here is derived from an EMBL/GenBank/DDBJ whole genome shotgun (WGS) entry which is preliminary data.</text>
</comment>
<keyword evidence="1" id="KW-0808">Transferase</keyword>
<evidence type="ECO:0008006" key="5">
    <source>
        <dbReference type="Google" id="ProtNLM"/>
    </source>
</evidence>
<dbReference type="InterPro" id="IPR050317">
    <property type="entry name" value="Plant_Fungal_Acyltransferase"/>
</dbReference>
<dbReference type="VEuPathDB" id="FungiDB:P168DRAFT_283207"/>
<dbReference type="RefSeq" id="XP_024691015.1">
    <property type="nucleotide sequence ID" value="XM_024836034.1"/>
</dbReference>
<protein>
    <recommendedName>
        <fullName evidence="5">Acetyltransferase</fullName>
    </recommendedName>
</protein>
<dbReference type="EMBL" id="MSFM01000009">
    <property type="protein sequence ID" value="PKY02421.1"/>
    <property type="molecule type" value="Genomic_DNA"/>
</dbReference>
<dbReference type="PANTHER" id="PTHR31642:SF270">
    <property type="entry name" value="O-ACYLTRANSFERASE AUSQ"/>
    <property type="match status" value="1"/>
</dbReference>
<evidence type="ECO:0000313" key="3">
    <source>
        <dbReference type="EMBL" id="PKY02421.1"/>
    </source>
</evidence>
<evidence type="ECO:0000256" key="2">
    <source>
        <dbReference type="ARBA" id="ARBA00023315"/>
    </source>
</evidence>